<keyword evidence="7" id="KW-1185">Reference proteome</keyword>
<protein>
    <recommendedName>
        <fullName evidence="5">OmpA-like domain-containing protein</fullName>
    </recommendedName>
</protein>
<evidence type="ECO:0000256" key="4">
    <source>
        <dbReference type="SAM" id="MobiDB-lite"/>
    </source>
</evidence>
<dbReference type="InterPro" id="IPR006665">
    <property type="entry name" value="OmpA-like"/>
</dbReference>
<comment type="subcellular location">
    <subcellularLocation>
        <location evidence="1">Cell outer membrane</location>
    </subcellularLocation>
</comment>
<dbReference type="AlphaFoldDB" id="A0A1E2URY2"/>
<dbReference type="Pfam" id="PF18393">
    <property type="entry name" value="MotY_N"/>
    <property type="match status" value="1"/>
</dbReference>
<accession>A0A1E2URY2</accession>
<dbReference type="InterPro" id="IPR041544">
    <property type="entry name" value="MotY_N"/>
</dbReference>
<dbReference type="PRINTS" id="PR01021">
    <property type="entry name" value="OMPADOMAIN"/>
</dbReference>
<dbReference type="InterPro" id="IPR006664">
    <property type="entry name" value="OMP_bac"/>
</dbReference>
<dbReference type="STRING" id="1818881.A3196_11895"/>
<dbReference type="PANTHER" id="PTHR30329:SF17">
    <property type="entry name" value="LIPOPROTEIN YFIB-RELATED"/>
    <property type="match status" value="1"/>
</dbReference>
<dbReference type="EMBL" id="LVJZ01000003">
    <property type="protein sequence ID" value="ODB97401.1"/>
    <property type="molecule type" value="Genomic_DNA"/>
</dbReference>
<evidence type="ECO:0000259" key="5">
    <source>
        <dbReference type="PROSITE" id="PS51123"/>
    </source>
</evidence>
<evidence type="ECO:0000313" key="7">
    <source>
        <dbReference type="Proteomes" id="UP000094849"/>
    </source>
</evidence>
<sequence length="303" mass="34339">MLASLQSKGRGFFLLGILLMLGRPDLALSGAMPLESQIYMAGLHESEWVFAGSDISCELRHKVPQFGQAIFRRIAGDDLFFRINSFQPIPEKLEGTLREVSPAWEHHLPDDLQQHLVIHTGMRPIRLGRKPAGWLLTSLSKGQVGSFDFLDWDDSRRQVHVRLSPVKFQKPYREFKQCLSQLSTEGFETLKESTVLFALDVHDLDKKAKQRLDRLVKYILADEKLVGITVAGHADDQGSRRYNKKLSARRAATVSNYLVSKGVDAGIIRKRHYGESRPAIPKRSERARAANRRAKISLTRGDR</sequence>
<feature type="region of interest" description="Disordered" evidence="4">
    <location>
        <begin position="274"/>
        <end position="303"/>
    </location>
</feature>
<gene>
    <name evidence="6" type="ORF">A3196_11895</name>
</gene>
<evidence type="ECO:0000256" key="2">
    <source>
        <dbReference type="ARBA" id="ARBA00023136"/>
    </source>
</evidence>
<name>A0A1E2URY2_9GAMM</name>
<dbReference type="InterPro" id="IPR050330">
    <property type="entry name" value="Bact_OuterMem_StrucFunc"/>
</dbReference>
<dbReference type="GO" id="GO:0009279">
    <property type="term" value="C:cell outer membrane"/>
    <property type="evidence" value="ECO:0007669"/>
    <property type="project" value="UniProtKB-SubCell"/>
</dbReference>
<dbReference type="PANTHER" id="PTHR30329">
    <property type="entry name" value="STATOR ELEMENT OF FLAGELLAR MOTOR COMPLEX"/>
    <property type="match status" value="1"/>
</dbReference>
<comment type="caution">
    <text evidence="6">The sequence shown here is derived from an EMBL/GenBank/DDBJ whole genome shotgun (WGS) entry which is preliminary data.</text>
</comment>
<dbReference type="CDD" id="cd07185">
    <property type="entry name" value="OmpA_C-like"/>
    <property type="match status" value="1"/>
</dbReference>
<dbReference type="SUPFAM" id="SSF103088">
    <property type="entry name" value="OmpA-like"/>
    <property type="match status" value="1"/>
</dbReference>
<dbReference type="PROSITE" id="PS51123">
    <property type="entry name" value="OMPA_2"/>
    <property type="match status" value="1"/>
</dbReference>
<feature type="domain" description="OmpA-like" evidence="5">
    <location>
        <begin position="185"/>
        <end position="302"/>
    </location>
</feature>
<evidence type="ECO:0000256" key="1">
    <source>
        <dbReference type="ARBA" id="ARBA00004442"/>
    </source>
</evidence>
<dbReference type="PRINTS" id="PR01023">
    <property type="entry name" value="NAFLGMOTY"/>
</dbReference>
<dbReference type="Proteomes" id="UP000094849">
    <property type="component" value="Unassembled WGS sequence"/>
</dbReference>
<dbReference type="InterPro" id="IPR036737">
    <property type="entry name" value="OmpA-like_sf"/>
</dbReference>
<organism evidence="6 7">
    <name type="scientific">Candidatus Thiodiazotropha endoloripes</name>
    <dbReference type="NCBI Taxonomy" id="1818881"/>
    <lineage>
        <taxon>Bacteria</taxon>
        <taxon>Pseudomonadati</taxon>
        <taxon>Pseudomonadota</taxon>
        <taxon>Gammaproteobacteria</taxon>
        <taxon>Chromatiales</taxon>
        <taxon>Sedimenticolaceae</taxon>
        <taxon>Candidatus Thiodiazotropha</taxon>
    </lineage>
</organism>
<dbReference type="Pfam" id="PF00691">
    <property type="entry name" value="OmpA"/>
    <property type="match status" value="1"/>
</dbReference>
<proteinExistence type="predicted"/>
<keyword evidence="2 3" id="KW-0472">Membrane</keyword>
<dbReference type="Gene3D" id="3.30.1330.60">
    <property type="entry name" value="OmpA-like domain"/>
    <property type="match status" value="1"/>
</dbReference>
<dbReference type="Gene3D" id="2.60.40.2540">
    <property type="match status" value="1"/>
</dbReference>
<evidence type="ECO:0000313" key="6">
    <source>
        <dbReference type="EMBL" id="ODB97401.1"/>
    </source>
</evidence>
<evidence type="ECO:0000256" key="3">
    <source>
        <dbReference type="PROSITE-ProRule" id="PRU00473"/>
    </source>
</evidence>
<reference evidence="6 7" key="1">
    <citation type="submission" date="2016-03" db="EMBL/GenBank/DDBJ databases">
        <title>Chemosynthetic sulphur-oxidizing symbionts of marine invertebrate animals are capable of nitrogen fixation.</title>
        <authorList>
            <person name="Petersen J.M."/>
            <person name="Kemper A."/>
            <person name="Gruber-Vodicka H."/>
            <person name="Cardini U."/>
            <person name="Geest Mvander."/>
            <person name="Kleiner M."/>
            <person name="Bulgheresi S."/>
            <person name="Fussmann M."/>
            <person name="Herbold C."/>
            <person name="Seah B.K.B."/>
            <person name="Antony C.Paul."/>
            <person name="Liu D."/>
            <person name="Belitz A."/>
            <person name="Weber M."/>
        </authorList>
    </citation>
    <scope>NUCLEOTIDE SEQUENCE [LARGE SCALE GENOMIC DNA]</scope>
    <source>
        <strain evidence="6">G_D</strain>
    </source>
</reference>